<proteinExistence type="inferred from homology"/>
<dbReference type="EMBL" id="MT776526">
    <property type="protein sequence ID" value="QNT35595.1"/>
    <property type="molecule type" value="Genomic_DNA"/>
</dbReference>
<accession>A0A7H1KNT1</accession>
<organism evidence="3">
    <name type="scientific">uncultured Methanosarcinales archaeon</name>
    <dbReference type="NCBI Taxonomy" id="183757"/>
    <lineage>
        <taxon>Archaea</taxon>
        <taxon>Methanobacteriati</taxon>
        <taxon>Methanobacteriota</taxon>
        <taxon>Stenosarchaea group</taxon>
        <taxon>Methanomicrobia</taxon>
        <taxon>Methanosarcinales</taxon>
        <taxon>environmental samples</taxon>
    </lineage>
</organism>
<sequence>MLRRVYLRMNFMIFSAGRSYYAMFYATEAVLLTKNLSFSKHSAVIAAFGKEFVKPEILPKKLREYLVSAFDMRQLGDYGAPGSVSEERAQSLIEETKEFIETIEKYLRMGGYVS</sequence>
<evidence type="ECO:0000256" key="1">
    <source>
        <dbReference type="ARBA" id="ARBA00038248"/>
    </source>
</evidence>
<protein>
    <recommendedName>
        <fullName evidence="2">HEPN domain-containing protein</fullName>
    </recommendedName>
</protein>
<evidence type="ECO:0000259" key="2">
    <source>
        <dbReference type="Pfam" id="PF05168"/>
    </source>
</evidence>
<dbReference type="PANTHER" id="PTHR36565">
    <property type="entry name" value="UPF0332 PROTEIN TM_1000"/>
    <property type="match status" value="1"/>
</dbReference>
<dbReference type="PANTHER" id="PTHR36565:SF1">
    <property type="entry name" value="UPF0332 PROTEIN TM_1000"/>
    <property type="match status" value="1"/>
</dbReference>
<dbReference type="AlphaFoldDB" id="A0A7H1KNT1"/>
<dbReference type="Pfam" id="PF05168">
    <property type="entry name" value="HEPN"/>
    <property type="match status" value="1"/>
</dbReference>
<dbReference type="InterPro" id="IPR052226">
    <property type="entry name" value="UPF0332_toxin"/>
</dbReference>
<dbReference type="Gene3D" id="1.20.120.330">
    <property type="entry name" value="Nucleotidyltransferases domain 2"/>
    <property type="match status" value="1"/>
</dbReference>
<comment type="similarity">
    <text evidence="1">Belongs to the UPF0332 family.</text>
</comment>
<name>A0A7H1KNT1_9EURY</name>
<feature type="domain" description="HEPN" evidence="2">
    <location>
        <begin position="9"/>
        <end position="105"/>
    </location>
</feature>
<dbReference type="InterPro" id="IPR007842">
    <property type="entry name" value="HEPN_dom"/>
</dbReference>
<gene>
    <name evidence="3" type="ORF">HCAOCCDF_00043</name>
</gene>
<evidence type="ECO:0000313" key="3">
    <source>
        <dbReference type="EMBL" id="QNT35595.1"/>
    </source>
</evidence>
<reference evidence="3" key="1">
    <citation type="submission" date="2020-07" db="EMBL/GenBank/DDBJ databases">
        <title>Unique genomic features of the anaerobic methanotrophic archaea.</title>
        <authorList>
            <person name="Chadwick G.L."/>
            <person name="Skennerton C.T."/>
            <person name="Laso-Perez R."/>
            <person name="Leu A.O."/>
            <person name="Speth D.R."/>
            <person name="Yu H."/>
            <person name="Morgan-Lang C."/>
            <person name="Hatzenpichler R."/>
            <person name="Goudeau D."/>
            <person name="Malmstrom R."/>
            <person name="Brazelton W.J."/>
            <person name="Woyke T."/>
            <person name="Hallam S.J."/>
            <person name="Tyson G.W."/>
            <person name="Wegener G."/>
            <person name="Boetius A."/>
            <person name="Orphan V."/>
        </authorList>
    </citation>
    <scope>NUCLEOTIDE SEQUENCE</scope>
</reference>